<keyword evidence="6 10" id="KW-0460">Magnesium</keyword>
<dbReference type="InterPro" id="IPR006239">
    <property type="entry name" value="DPNP"/>
</dbReference>
<keyword evidence="13" id="KW-1185">Reference proteome</keyword>
<evidence type="ECO:0000256" key="6">
    <source>
        <dbReference type="ARBA" id="ARBA00022842"/>
    </source>
</evidence>
<accession>A0A8H5CTN9</accession>
<dbReference type="GO" id="GO:0008441">
    <property type="term" value="F:3'(2'),5'-bisphosphate nucleotidase activity"/>
    <property type="evidence" value="ECO:0007669"/>
    <property type="project" value="UniProtKB-EC"/>
</dbReference>
<evidence type="ECO:0000256" key="5">
    <source>
        <dbReference type="ARBA" id="ARBA00022801"/>
    </source>
</evidence>
<dbReference type="Proteomes" id="UP000559027">
    <property type="component" value="Unassembled WGS sequence"/>
</dbReference>
<dbReference type="SUPFAM" id="SSF56655">
    <property type="entry name" value="Carbohydrate phosphatase"/>
    <property type="match status" value="1"/>
</dbReference>
<dbReference type="InterPro" id="IPR051090">
    <property type="entry name" value="Inositol_monoP_superfamily"/>
</dbReference>
<evidence type="ECO:0000256" key="3">
    <source>
        <dbReference type="ARBA" id="ARBA00012633"/>
    </source>
</evidence>
<dbReference type="OrthoDB" id="411145at2759"/>
<dbReference type="InterPro" id="IPR000760">
    <property type="entry name" value="Inositol_monophosphatase-like"/>
</dbReference>
<feature type="compositionally biased region" description="Low complexity" evidence="11">
    <location>
        <begin position="514"/>
        <end position="531"/>
    </location>
</feature>
<dbReference type="Gene3D" id="3.40.190.80">
    <property type="match status" value="1"/>
</dbReference>
<keyword evidence="4 10" id="KW-0479">Metal-binding</keyword>
<dbReference type="EC" id="3.1.3.7" evidence="3"/>
<comment type="catalytic activity">
    <reaction evidence="7">
        <text>adenosine 2',5'-bisphosphate + H2O = AMP + phosphate</text>
        <dbReference type="Rhea" id="RHEA:77643"/>
        <dbReference type="ChEBI" id="CHEBI:15377"/>
        <dbReference type="ChEBI" id="CHEBI:43474"/>
        <dbReference type="ChEBI" id="CHEBI:194156"/>
        <dbReference type="ChEBI" id="CHEBI:456215"/>
        <dbReference type="EC" id="3.1.3.7"/>
    </reaction>
    <physiologicalReaction direction="left-to-right" evidence="7">
        <dbReference type="Rhea" id="RHEA:77644"/>
    </physiologicalReaction>
</comment>
<proteinExistence type="inferred from homology"/>
<feature type="region of interest" description="Disordered" evidence="11">
    <location>
        <begin position="362"/>
        <end position="404"/>
    </location>
</feature>
<dbReference type="GO" id="GO:0046872">
    <property type="term" value="F:metal ion binding"/>
    <property type="evidence" value="ECO:0007669"/>
    <property type="project" value="UniProtKB-KW"/>
</dbReference>
<evidence type="ECO:0000256" key="10">
    <source>
        <dbReference type="PIRSR" id="PIRSR600760-2"/>
    </source>
</evidence>
<dbReference type="PRINTS" id="PR00377">
    <property type="entry name" value="IMPHPHTASES"/>
</dbReference>
<evidence type="ECO:0000256" key="2">
    <source>
        <dbReference type="ARBA" id="ARBA00009759"/>
    </source>
</evidence>
<evidence type="ECO:0000313" key="13">
    <source>
        <dbReference type="Proteomes" id="UP000559027"/>
    </source>
</evidence>
<dbReference type="GO" id="GO:0000103">
    <property type="term" value="P:sulfate assimilation"/>
    <property type="evidence" value="ECO:0007669"/>
    <property type="project" value="TreeGrafter"/>
</dbReference>
<gene>
    <name evidence="12" type="ORF">D9756_010609</name>
</gene>
<comment type="caution">
    <text evidence="12">The sequence shown here is derived from an EMBL/GenBank/DDBJ whole genome shotgun (WGS) entry which is preliminary data.</text>
</comment>
<dbReference type="PANTHER" id="PTHR43200">
    <property type="entry name" value="PHOSPHATASE"/>
    <property type="match status" value="1"/>
</dbReference>
<evidence type="ECO:0000256" key="9">
    <source>
        <dbReference type="ARBA" id="ARBA00044484"/>
    </source>
</evidence>
<organism evidence="12 13">
    <name type="scientific">Leucocoprinus leucothites</name>
    <dbReference type="NCBI Taxonomy" id="201217"/>
    <lineage>
        <taxon>Eukaryota</taxon>
        <taxon>Fungi</taxon>
        <taxon>Dikarya</taxon>
        <taxon>Basidiomycota</taxon>
        <taxon>Agaricomycotina</taxon>
        <taxon>Agaricomycetes</taxon>
        <taxon>Agaricomycetidae</taxon>
        <taxon>Agaricales</taxon>
        <taxon>Agaricineae</taxon>
        <taxon>Agaricaceae</taxon>
        <taxon>Leucocoprinus</taxon>
    </lineage>
</organism>
<dbReference type="CDD" id="cd01517">
    <property type="entry name" value="PAP_phosphatase"/>
    <property type="match status" value="1"/>
</dbReference>
<feature type="compositionally biased region" description="Low complexity" evidence="11">
    <location>
        <begin position="370"/>
        <end position="381"/>
    </location>
</feature>
<dbReference type="NCBIfam" id="TIGR01330">
    <property type="entry name" value="bisphos_HAL2"/>
    <property type="match status" value="1"/>
</dbReference>
<protein>
    <recommendedName>
        <fullName evidence="3">3'(2'),5'-bisphosphate nucleotidase</fullName>
        <ecNumber evidence="3">3.1.3.7</ecNumber>
    </recommendedName>
</protein>
<feature type="region of interest" description="Disordered" evidence="11">
    <location>
        <begin position="508"/>
        <end position="568"/>
    </location>
</feature>
<keyword evidence="5" id="KW-0378">Hydrolase</keyword>
<feature type="binding site" evidence="10">
    <location>
        <position position="155"/>
    </location>
    <ligand>
        <name>Mg(2+)</name>
        <dbReference type="ChEBI" id="CHEBI:18420"/>
        <label>1</label>
        <note>catalytic</note>
    </ligand>
</feature>
<evidence type="ECO:0000313" key="12">
    <source>
        <dbReference type="EMBL" id="KAF5346891.1"/>
    </source>
</evidence>
<dbReference type="Gene3D" id="3.30.540.10">
    <property type="entry name" value="Fructose-1,6-Bisphosphatase, subunit A, domain 1"/>
    <property type="match status" value="1"/>
</dbReference>
<sequence>MDMMLQTTGQPTLPWHEERAVAISAVRRACIVTQKVFETLVNTDYMTKNDQSPVTVGDYAAQAVIASILGTVFPEDPIVGEEDAAELRKSENKELTHHVTGLVNEGLTDERLPYEKEEWAIGVGYDISPREVRDAIDRGNYEGGSVGRMWTIDPIDGTKGFLRGEQYAVCLSLLIDGKPTVAVIGCPNLPHRTSKPDGPKGYIFVAVKDQGAERLSMKGFDPTIITMPTVHPADLIMLESVESGHSSHSFNSRVSELLTIEEPPMRMDSQAKYCALAMGRGQLYLRMPTRADYEEKIWDHAPGSLLIEEAGGVVTDSRGNSLDFGMGRTLGKNNGIVACSKYVHPKVLDAIRVAMREGRKRAKSREALKAAAAAAANATPEPENPPPHEPTQESRDTEKENRPMDDAETYMITIGLGNGDRAVMGLPNPEGSSAMGVFGGTIWGVVYVVKQVTESVQATKQKMKEKGYDISGKGVSIKTSKRFDRQDYIDATQRGMMKTMTATSFNRRADSIDGSHSPNSNSSARSSPVNSATASSFSARPAVQRAMSSNSAKSAEKKSLFGSNKNTL</sequence>
<evidence type="ECO:0000256" key="7">
    <source>
        <dbReference type="ARBA" id="ARBA00044466"/>
    </source>
</evidence>
<dbReference type="PANTHER" id="PTHR43200:SF6">
    <property type="entry name" value="3'(2'),5'-BISPHOSPHATE NUCLEOTIDASE"/>
    <property type="match status" value="1"/>
</dbReference>
<comment type="catalytic activity">
    <reaction evidence="8">
        <text>adenosine 3',5'-bisphosphate + H2O = AMP + phosphate</text>
        <dbReference type="Rhea" id="RHEA:10040"/>
        <dbReference type="ChEBI" id="CHEBI:15377"/>
        <dbReference type="ChEBI" id="CHEBI:43474"/>
        <dbReference type="ChEBI" id="CHEBI:58343"/>
        <dbReference type="ChEBI" id="CHEBI:456215"/>
        <dbReference type="EC" id="3.1.3.7"/>
    </reaction>
    <physiologicalReaction direction="left-to-right" evidence="8">
        <dbReference type="Rhea" id="RHEA:10041"/>
    </physiologicalReaction>
</comment>
<feature type="binding site" evidence="10">
    <location>
        <position position="81"/>
    </location>
    <ligand>
        <name>Mg(2+)</name>
        <dbReference type="ChEBI" id="CHEBI:18420"/>
        <label>1</label>
        <note>catalytic</note>
    </ligand>
</feature>
<evidence type="ECO:0000256" key="8">
    <source>
        <dbReference type="ARBA" id="ARBA00044479"/>
    </source>
</evidence>
<dbReference type="InterPro" id="IPR020583">
    <property type="entry name" value="Inositol_monoP_metal-BS"/>
</dbReference>
<feature type="compositionally biased region" description="Basic and acidic residues" evidence="11">
    <location>
        <begin position="390"/>
        <end position="404"/>
    </location>
</feature>
<evidence type="ECO:0000256" key="1">
    <source>
        <dbReference type="ARBA" id="ARBA00001946"/>
    </source>
</evidence>
<dbReference type="AlphaFoldDB" id="A0A8H5CTN9"/>
<dbReference type="EMBL" id="JAACJO010000029">
    <property type="protein sequence ID" value="KAF5346891.1"/>
    <property type="molecule type" value="Genomic_DNA"/>
</dbReference>
<reference evidence="12 13" key="1">
    <citation type="journal article" date="2020" name="ISME J.">
        <title>Uncovering the hidden diversity of litter-decomposition mechanisms in mushroom-forming fungi.</title>
        <authorList>
            <person name="Floudas D."/>
            <person name="Bentzer J."/>
            <person name="Ahren D."/>
            <person name="Johansson T."/>
            <person name="Persson P."/>
            <person name="Tunlid A."/>
        </authorList>
    </citation>
    <scope>NUCLEOTIDE SEQUENCE [LARGE SCALE GENOMIC DNA]</scope>
    <source>
        <strain evidence="12 13">CBS 146.42</strain>
    </source>
</reference>
<comment type="cofactor">
    <cofactor evidence="1 10">
        <name>Mg(2+)</name>
        <dbReference type="ChEBI" id="CHEBI:18420"/>
    </cofactor>
</comment>
<dbReference type="Pfam" id="PF00459">
    <property type="entry name" value="Inositol_P"/>
    <property type="match status" value="1"/>
</dbReference>
<feature type="binding site" evidence="10">
    <location>
        <position position="153"/>
    </location>
    <ligand>
        <name>Mg(2+)</name>
        <dbReference type="ChEBI" id="CHEBI:18420"/>
        <label>1</label>
        <note>catalytic</note>
    </ligand>
</feature>
<feature type="binding site" evidence="10">
    <location>
        <position position="299"/>
    </location>
    <ligand>
        <name>Mg(2+)</name>
        <dbReference type="ChEBI" id="CHEBI:18420"/>
        <label>1</label>
        <note>catalytic</note>
    </ligand>
</feature>
<evidence type="ECO:0000256" key="11">
    <source>
        <dbReference type="SAM" id="MobiDB-lite"/>
    </source>
</evidence>
<comment type="similarity">
    <text evidence="2">Belongs to the inositol monophosphatase superfamily.</text>
</comment>
<name>A0A8H5CTN9_9AGAR</name>
<evidence type="ECO:0000256" key="4">
    <source>
        <dbReference type="ARBA" id="ARBA00022723"/>
    </source>
</evidence>
<dbReference type="FunFam" id="3.40.190.80:FF:000003">
    <property type="entry name" value="PAP-specific phosphatase HAL2-like"/>
    <property type="match status" value="1"/>
</dbReference>
<comment type="catalytic activity">
    <reaction evidence="9">
        <text>3'-phosphoadenylyl sulfate + H2O = adenosine 5'-phosphosulfate + phosphate</text>
        <dbReference type="Rhea" id="RHEA:77639"/>
        <dbReference type="ChEBI" id="CHEBI:15377"/>
        <dbReference type="ChEBI" id="CHEBI:43474"/>
        <dbReference type="ChEBI" id="CHEBI:58243"/>
        <dbReference type="ChEBI" id="CHEBI:58339"/>
        <dbReference type="EC" id="3.1.3.7"/>
    </reaction>
    <physiologicalReaction direction="left-to-right" evidence="9">
        <dbReference type="Rhea" id="RHEA:77640"/>
    </physiologicalReaction>
</comment>
<dbReference type="PROSITE" id="PS00629">
    <property type="entry name" value="IMP_1"/>
    <property type="match status" value="1"/>
</dbReference>
<feature type="binding site" evidence="10">
    <location>
        <position position="156"/>
    </location>
    <ligand>
        <name>Mg(2+)</name>
        <dbReference type="ChEBI" id="CHEBI:18420"/>
        <label>1</label>
        <note>catalytic</note>
    </ligand>
</feature>